<dbReference type="AlphaFoldDB" id="A0A5D0GDE9"/>
<proteinExistence type="predicted"/>
<evidence type="ECO:0000313" key="2">
    <source>
        <dbReference type="Proteomes" id="UP000324550"/>
    </source>
</evidence>
<name>A0A5D0GDE9_9FLAO</name>
<organism evidence="1 2">
    <name type="scientific">Formosa maritima</name>
    <dbReference type="NCBI Taxonomy" id="2592046"/>
    <lineage>
        <taxon>Bacteria</taxon>
        <taxon>Pseudomonadati</taxon>
        <taxon>Bacteroidota</taxon>
        <taxon>Flavobacteriia</taxon>
        <taxon>Flavobacteriales</taxon>
        <taxon>Flavobacteriaceae</taxon>
        <taxon>Formosa</taxon>
    </lineage>
</organism>
<evidence type="ECO:0000313" key="1">
    <source>
        <dbReference type="EMBL" id="TYA56801.1"/>
    </source>
</evidence>
<gene>
    <name evidence="1" type="ORF">FVF61_05595</name>
</gene>
<dbReference type="OrthoDB" id="1364606at2"/>
<dbReference type="EMBL" id="VSFC01000028">
    <property type="protein sequence ID" value="TYA56801.1"/>
    <property type="molecule type" value="Genomic_DNA"/>
</dbReference>
<comment type="caution">
    <text evidence="1">The sequence shown here is derived from an EMBL/GenBank/DDBJ whole genome shotgun (WGS) entry which is preliminary data.</text>
</comment>
<reference evidence="1 2" key="1">
    <citation type="submission" date="2019-08" db="EMBL/GenBank/DDBJ databases">
        <title>Formosa sediminis sp. nov., isolated from marine sediment.</title>
        <authorList>
            <person name="Cao W.R."/>
        </authorList>
    </citation>
    <scope>NUCLEOTIDE SEQUENCE [LARGE SCALE GENOMIC DNA]</scope>
    <source>
        <strain evidence="1 2">1494</strain>
    </source>
</reference>
<sequence length="199" mass="23597">MKYFTLIFFLTISNCESKKEMITDDELASILNNSIIKYHQTKEDKYLDSAYFKLKQNKSYNDSELTNPNLQLTITLLMNLKEYDELEKLLTNTKYLNEYNRINTLNITKYMKLKDTDKSKADSYIKDNLTIINDSLNKKPKDSLMYADYFSMRMFLVGKENTLNEIDSMESSQHEYSKVFYKILQESIESFPDEMLSKQ</sequence>
<dbReference type="RefSeq" id="WP_148454227.1">
    <property type="nucleotide sequence ID" value="NZ_VSFC01000028.1"/>
</dbReference>
<keyword evidence="2" id="KW-1185">Reference proteome</keyword>
<dbReference type="Proteomes" id="UP000324550">
    <property type="component" value="Unassembled WGS sequence"/>
</dbReference>
<accession>A0A5D0GDE9</accession>
<protein>
    <submittedName>
        <fullName evidence="1">Uncharacterized protein</fullName>
    </submittedName>
</protein>